<feature type="active site" description="Proton acceptor" evidence="7 8">
    <location>
        <position position="221"/>
    </location>
</feature>
<evidence type="ECO:0000256" key="4">
    <source>
        <dbReference type="ARBA" id="ARBA00022655"/>
    </source>
</evidence>
<dbReference type="InterPro" id="IPR040442">
    <property type="entry name" value="Pyrv_kinase-like_dom_sf"/>
</dbReference>
<gene>
    <name evidence="7" type="primary">panB</name>
    <name evidence="12" type="ORF">FF36_05028</name>
</gene>
<dbReference type="AlphaFoldDB" id="A0A0D8B8Q3"/>
<evidence type="ECO:0000256" key="11">
    <source>
        <dbReference type="SAM" id="MobiDB-lite"/>
    </source>
</evidence>
<feature type="compositionally biased region" description="Polar residues" evidence="11">
    <location>
        <begin position="1"/>
        <end position="10"/>
    </location>
</feature>
<feature type="binding site" evidence="7 9">
    <location>
        <begin position="84"/>
        <end position="85"/>
    </location>
    <ligand>
        <name>3-methyl-2-oxobutanoate</name>
        <dbReference type="ChEBI" id="CHEBI:11851"/>
    </ligand>
</feature>
<dbReference type="EC" id="2.1.2.11" evidence="7"/>
<feature type="region of interest" description="Disordered" evidence="11">
    <location>
        <begin position="1"/>
        <end position="41"/>
    </location>
</feature>
<keyword evidence="7" id="KW-0963">Cytoplasm</keyword>
<dbReference type="RefSeq" id="WP_044887542.1">
    <property type="nucleotide sequence ID" value="NZ_JYFN01000054.1"/>
</dbReference>
<organism evidence="12 13">
    <name type="scientific">Frankia torreyi</name>
    <dbReference type="NCBI Taxonomy" id="1856"/>
    <lineage>
        <taxon>Bacteria</taxon>
        <taxon>Bacillati</taxon>
        <taxon>Actinomycetota</taxon>
        <taxon>Actinomycetes</taxon>
        <taxon>Frankiales</taxon>
        <taxon>Frankiaceae</taxon>
        <taxon>Frankia</taxon>
    </lineage>
</organism>
<evidence type="ECO:0000256" key="10">
    <source>
        <dbReference type="PIRSR" id="PIRSR000388-3"/>
    </source>
</evidence>
<dbReference type="Gene3D" id="3.20.20.60">
    <property type="entry name" value="Phosphoenolpyruvate-binding domains"/>
    <property type="match status" value="1"/>
</dbReference>
<name>A0A0D8B8Q3_9ACTN</name>
<proteinExistence type="inferred from homology"/>
<dbReference type="EMBL" id="JYFN01000054">
    <property type="protein sequence ID" value="KJE20673.1"/>
    <property type="molecule type" value="Genomic_DNA"/>
</dbReference>
<sequence length="303" mass="31686">MDSSGTVRNQTSDDHPRPADSPGTAATLYGAPAETRPPRRSRFTVRDVAAAKSRGEKWSMLTAYDFTTATVFDEAEIPVLLVGDSAANVVYGYDTTVPVTVDELIPLVRAVVRGAPHAMVVADLPFGSYQAGPEQALATATRFLKEGGAQAVKLEGGARVAPAVAALVGAGIPVIGHLGLTPQSIHALGGYRVQGRDEAGEVLLADALAIEAAGAFAVVLEVVPADLAARATKELRIATVGIGAGADCDAQVLVWQDMAGLSGGHVPRFVKRYADLRTVLGDAVRTYRDEVRGGQYPTVEHSY</sequence>
<dbReference type="GO" id="GO:0003864">
    <property type="term" value="F:3-methyl-2-oxobutanoate hydroxymethyltransferase activity"/>
    <property type="evidence" value="ECO:0007669"/>
    <property type="project" value="UniProtKB-UniRule"/>
</dbReference>
<dbReference type="UniPathway" id="UPA00028">
    <property type="reaction ID" value="UER00003"/>
</dbReference>
<comment type="cofactor">
    <cofactor evidence="7 10">
        <name>Mg(2+)</name>
        <dbReference type="ChEBI" id="CHEBI:18420"/>
    </cofactor>
    <text evidence="7 10">Binds 1 Mg(2+) ion per subunit.</text>
</comment>
<comment type="caution">
    <text evidence="12">The sequence shown here is derived from an EMBL/GenBank/DDBJ whole genome shotgun (WGS) entry which is preliminary data.</text>
</comment>
<dbReference type="CDD" id="cd06557">
    <property type="entry name" value="KPHMT-like"/>
    <property type="match status" value="1"/>
</dbReference>
<dbReference type="NCBIfam" id="TIGR00222">
    <property type="entry name" value="panB"/>
    <property type="match status" value="1"/>
</dbReference>
<feature type="binding site" evidence="7 9">
    <location>
        <position position="153"/>
    </location>
    <ligand>
        <name>3-methyl-2-oxobutanoate</name>
        <dbReference type="ChEBI" id="CHEBI:11851"/>
    </ligand>
</feature>
<protein>
    <recommendedName>
        <fullName evidence="7">3-methyl-2-oxobutanoate hydroxymethyltransferase</fullName>
        <ecNumber evidence="7">2.1.2.11</ecNumber>
    </recommendedName>
    <alternativeName>
        <fullName evidence="7">Ketopantoate hydroxymethyltransferase</fullName>
        <shortName evidence="7">KPHMT</shortName>
    </alternativeName>
</protein>
<keyword evidence="12" id="KW-0489">Methyltransferase</keyword>
<keyword evidence="5 7" id="KW-0808">Transferase</keyword>
<dbReference type="NCBIfam" id="NF001452">
    <property type="entry name" value="PRK00311.1"/>
    <property type="match status" value="1"/>
</dbReference>
<evidence type="ECO:0000256" key="6">
    <source>
        <dbReference type="ARBA" id="ARBA00056497"/>
    </source>
</evidence>
<dbReference type="HAMAP" id="MF_00156">
    <property type="entry name" value="PanB"/>
    <property type="match status" value="1"/>
</dbReference>
<dbReference type="InterPro" id="IPR015813">
    <property type="entry name" value="Pyrv/PenolPyrv_kinase-like_dom"/>
</dbReference>
<comment type="catalytic activity">
    <reaction evidence="7">
        <text>(6R)-5,10-methylene-5,6,7,8-tetrahydrofolate + 3-methyl-2-oxobutanoate + H2O = 2-dehydropantoate + (6S)-5,6,7,8-tetrahydrofolate</text>
        <dbReference type="Rhea" id="RHEA:11824"/>
        <dbReference type="ChEBI" id="CHEBI:11561"/>
        <dbReference type="ChEBI" id="CHEBI:11851"/>
        <dbReference type="ChEBI" id="CHEBI:15377"/>
        <dbReference type="ChEBI" id="CHEBI:15636"/>
        <dbReference type="ChEBI" id="CHEBI:57453"/>
        <dbReference type="EC" id="2.1.2.11"/>
    </reaction>
</comment>
<dbReference type="PATRIC" id="fig|1502723.3.peg.5226"/>
<dbReference type="GO" id="GO:0008168">
    <property type="term" value="F:methyltransferase activity"/>
    <property type="evidence" value="ECO:0007669"/>
    <property type="project" value="UniProtKB-KW"/>
</dbReference>
<evidence type="ECO:0000256" key="5">
    <source>
        <dbReference type="ARBA" id="ARBA00022679"/>
    </source>
</evidence>
<keyword evidence="7 10" id="KW-0479">Metal-binding</keyword>
<keyword evidence="7 10" id="KW-0460">Magnesium</keyword>
<dbReference type="GO" id="GO:0015940">
    <property type="term" value="P:pantothenate biosynthetic process"/>
    <property type="evidence" value="ECO:0007669"/>
    <property type="project" value="UniProtKB-UniRule"/>
</dbReference>
<reference evidence="13" key="1">
    <citation type="submission" date="2015-02" db="EMBL/GenBank/DDBJ databases">
        <title>Draft Genome of Frankia sp. CpI1-S.</title>
        <authorList>
            <person name="Oshone R.T."/>
            <person name="Ngom M."/>
            <person name="Ghodhbane-Gtari F."/>
            <person name="Gtari M."/>
            <person name="Morris K."/>
            <person name="Thomas K."/>
            <person name="Sen A."/>
            <person name="Tisa L.S."/>
        </authorList>
    </citation>
    <scope>NUCLEOTIDE SEQUENCE [LARGE SCALE GENOMIC DNA]</scope>
    <source>
        <strain evidence="13">CpI1-S</strain>
    </source>
</reference>
<feature type="binding site" evidence="7 9">
    <location>
        <position position="123"/>
    </location>
    <ligand>
        <name>3-methyl-2-oxobutanoate</name>
        <dbReference type="ChEBI" id="CHEBI:11851"/>
    </ligand>
</feature>
<dbReference type="GO" id="GO:0032259">
    <property type="term" value="P:methylation"/>
    <property type="evidence" value="ECO:0007669"/>
    <property type="project" value="UniProtKB-KW"/>
</dbReference>
<dbReference type="InterPro" id="IPR003700">
    <property type="entry name" value="Pantoate_hydroxy_MeTrfase"/>
</dbReference>
<evidence type="ECO:0000256" key="2">
    <source>
        <dbReference type="ARBA" id="ARBA00008676"/>
    </source>
</evidence>
<feature type="binding site" evidence="7 10">
    <location>
        <position position="123"/>
    </location>
    <ligand>
        <name>Mg(2+)</name>
        <dbReference type="ChEBI" id="CHEBI:18420"/>
    </ligand>
</feature>
<dbReference type="PANTHER" id="PTHR20881">
    <property type="entry name" value="3-METHYL-2-OXOBUTANOATE HYDROXYMETHYLTRANSFERASE"/>
    <property type="match status" value="1"/>
</dbReference>
<dbReference type="PIRSF" id="PIRSF000388">
    <property type="entry name" value="Pantoate_hydroxy_MeTrfase"/>
    <property type="match status" value="1"/>
</dbReference>
<evidence type="ECO:0000313" key="12">
    <source>
        <dbReference type="EMBL" id="KJE20673.1"/>
    </source>
</evidence>
<dbReference type="PANTHER" id="PTHR20881:SF0">
    <property type="entry name" value="3-METHYL-2-OXOBUTANOATE HYDROXYMETHYLTRANSFERASE"/>
    <property type="match status" value="1"/>
</dbReference>
<dbReference type="GO" id="GO:0005737">
    <property type="term" value="C:cytoplasm"/>
    <property type="evidence" value="ECO:0007669"/>
    <property type="project" value="UniProtKB-SubCell"/>
</dbReference>
<comment type="subunit">
    <text evidence="3 7">Homodecamer; pentamer of dimers.</text>
</comment>
<dbReference type="Pfam" id="PF02548">
    <property type="entry name" value="Pantoate_transf"/>
    <property type="match status" value="1"/>
</dbReference>
<comment type="function">
    <text evidence="6 7">Catalyzes the reversible reaction in which hydroxymethyl group from 5,10-methylenetetrahydrofolate is transferred onto alpha-ketoisovalerate to form ketopantoate.</text>
</comment>
<reference evidence="12 13" key="2">
    <citation type="journal article" date="2016" name="Genome Announc.">
        <title>Permanent Draft Genome Sequences for Two Variants of Frankia sp. Strain CpI1, the First Frankia Strain Isolated from Root Nodules of Comptonia peregrina.</title>
        <authorList>
            <person name="Oshone R."/>
            <person name="Hurst S.G.IV."/>
            <person name="Abebe-Akele F."/>
            <person name="Simpson S."/>
            <person name="Morris K."/>
            <person name="Thomas W.K."/>
            <person name="Tisa L.S."/>
        </authorList>
    </citation>
    <scope>NUCLEOTIDE SEQUENCE [LARGE SCALE GENOMIC DNA]</scope>
    <source>
        <strain evidence="13">CpI1-S</strain>
    </source>
</reference>
<keyword evidence="13" id="KW-1185">Reference proteome</keyword>
<dbReference type="GO" id="GO:0000287">
    <property type="term" value="F:magnesium ion binding"/>
    <property type="evidence" value="ECO:0007669"/>
    <property type="project" value="TreeGrafter"/>
</dbReference>
<keyword evidence="4 7" id="KW-0566">Pantothenate biosynthesis</keyword>
<dbReference type="Proteomes" id="UP000032545">
    <property type="component" value="Unassembled WGS sequence"/>
</dbReference>
<evidence type="ECO:0000256" key="1">
    <source>
        <dbReference type="ARBA" id="ARBA00005033"/>
    </source>
</evidence>
<accession>A0A0D8B8Q3</accession>
<dbReference type="FunFam" id="3.20.20.60:FF:000003">
    <property type="entry name" value="3-methyl-2-oxobutanoate hydroxymethyltransferase"/>
    <property type="match status" value="1"/>
</dbReference>
<feature type="binding site" evidence="7 10">
    <location>
        <position position="84"/>
    </location>
    <ligand>
        <name>Mg(2+)</name>
        <dbReference type="ChEBI" id="CHEBI:18420"/>
    </ligand>
</feature>
<comment type="subcellular location">
    <subcellularLocation>
        <location evidence="7">Cytoplasm</location>
    </subcellularLocation>
</comment>
<feature type="binding site" evidence="7 10">
    <location>
        <position position="155"/>
    </location>
    <ligand>
        <name>Mg(2+)</name>
        <dbReference type="ChEBI" id="CHEBI:18420"/>
    </ligand>
</feature>
<dbReference type="OrthoDB" id="9781789at2"/>
<dbReference type="SUPFAM" id="SSF51621">
    <property type="entry name" value="Phosphoenolpyruvate/pyruvate domain"/>
    <property type="match status" value="1"/>
</dbReference>
<evidence type="ECO:0000313" key="13">
    <source>
        <dbReference type="Proteomes" id="UP000032545"/>
    </source>
</evidence>
<evidence type="ECO:0000256" key="9">
    <source>
        <dbReference type="PIRSR" id="PIRSR000388-2"/>
    </source>
</evidence>
<evidence type="ECO:0000256" key="3">
    <source>
        <dbReference type="ARBA" id="ARBA00011424"/>
    </source>
</evidence>
<comment type="similarity">
    <text evidence="2 7">Belongs to the PanB family.</text>
</comment>
<comment type="pathway">
    <text evidence="1 7">Cofactor biosynthesis; (R)-pantothenate biosynthesis; (R)-pantoate from 3-methyl-2-oxobutanoate: step 1/2.</text>
</comment>
<evidence type="ECO:0000256" key="7">
    <source>
        <dbReference type="HAMAP-Rule" id="MF_00156"/>
    </source>
</evidence>
<evidence type="ECO:0000256" key="8">
    <source>
        <dbReference type="PIRSR" id="PIRSR000388-1"/>
    </source>
</evidence>